<feature type="compositionally biased region" description="Basic and acidic residues" evidence="7">
    <location>
        <begin position="10"/>
        <end position="20"/>
    </location>
</feature>
<feature type="transmembrane region" description="Helical" evidence="8">
    <location>
        <begin position="83"/>
        <end position="103"/>
    </location>
</feature>
<keyword evidence="4 8" id="KW-0812">Transmembrane</keyword>
<dbReference type="InterPro" id="IPR000060">
    <property type="entry name" value="BCCT_transptr"/>
</dbReference>
<accession>A0A382GR02</accession>
<evidence type="ECO:0000256" key="6">
    <source>
        <dbReference type="ARBA" id="ARBA00023136"/>
    </source>
</evidence>
<keyword evidence="6 8" id="KW-0472">Membrane</keyword>
<sequence length="146" mass="16256">VVVADQASRSSDHVNSEELPRQGRAPSLWVMSHSDRTTKWSINPFVFWASAGLTVGFVLLSVLNLQQMTEVFDGVLGFLTARMGWFFVLCVNVYLVVVLYLLLSRHGRIRLGGDSARPDFSTWGWLAMLFSAGMGIGLMFWSVAEP</sequence>
<evidence type="ECO:0000256" key="5">
    <source>
        <dbReference type="ARBA" id="ARBA00022989"/>
    </source>
</evidence>
<reference evidence="9" key="1">
    <citation type="submission" date="2018-05" db="EMBL/GenBank/DDBJ databases">
        <authorList>
            <person name="Lanie J.A."/>
            <person name="Ng W.-L."/>
            <person name="Kazmierczak K.M."/>
            <person name="Andrzejewski T.M."/>
            <person name="Davidsen T.M."/>
            <person name="Wayne K.J."/>
            <person name="Tettelin H."/>
            <person name="Glass J.I."/>
            <person name="Rusch D."/>
            <person name="Podicherti R."/>
            <person name="Tsui H.-C.T."/>
            <person name="Winkler M.E."/>
        </authorList>
    </citation>
    <scope>NUCLEOTIDE SEQUENCE</scope>
</reference>
<evidence type="ECO:0008006" key="10">
    <source>
        <dbReference type="Google" id="ProtNLM"/>
    </source>
</evidence>
<dbReference type="AlphaFoldDB" id="A0A382GR02"/>
<feature type="transmembrane region" description="Helical" evidence="8">
    <location>
        <begin position="123"/>
        <end position="144"/>
    </location>
</feature>
<dbReference type="GO" id="GO:0022857">
    <property type="term" value="F:transmembrane transporter activity"/>
    <property type="evidence" value="ECO:0007669"/>
    <property type="project" value="InterPro"/>
</dbReference>
<evidence type="ECO:0000256" key="7">
    <source>
        <dbReference type="SAM" id="MobiDB-lite"/>
    </source>
</evidence>
<feature type="transmembrane region" description="Helical" evidence="8">
    <location>
        <begin position="45"/>
        <end position="63"/>
    </location>
</feature>
<evidence type="ECO:0000313" key="9">
    <source>
        <dbReference type="EMBL" id="SVB76591.1"/>
    </source>
</evidence>
<protein>
    <recommendedName>
        <fullName evidence="10">Choline transporter</fullName>
    </recommendedName>
</protein>
<gene>
    <name evidence="9" type="ORF">METZ01_LOCUS229445</name>
</gene>
<proteinExistence type="predicted"/>
<dbReference type="GO" id="GO:0005886">
    <property type="term" value="C:plasma membrane"/>
    <property type="evidence" value="ECO:0007669"/>
    <property type="project" value="UniProtKB-SubCell"/>
</dbReference>
<evidence type="ECO:0000256" key="1">
    <source>
        <dbReference type="ARBA" id="ARBA00004651"/>
    </source>
</evidence>
<keyword evidence="2" id="KW-0813">Transport</keyword>
<keyword evidence="3" id="KW-1003">Cell membrane</keyword>
<evidence type="ECO:0000256" key="2">
    <source>
        <dbReference type="ARBA" id="ARBA00022448"/>
    </source>
</evidence>
<feature type="non-terminal residue" evidence="9">
    <location>
        <position position="146"/>
    </location>
</feature>
<evidence type="ECO:0000256" key="4">
    <source>
        <dbReference type="ARBA" id="ARBA00022692"/>
    </source>
</evidence>
<keyword evidence="5 8" id="KW-1133">Transmembrane helix</keyword>
<dbReference type="PANTHER" id="PTHR30047">
    <property type="entry name" value="HIGH-AFFINITY CHOLINE TRANSPORT PROTEIN-RELATED"/>
    <property type="match status" value="1"/>
</dbReference>
<dbReference type="EMBL" id="UINC01056493">
    <property type="protein sequence ID" value="SVB76591.1"/>
    <property type="molecule type" value="Genomic_DNA"/>
</dbReference>
<evidence type="ECO:0000256" key="3">
    <source>
        <dbReference type="ARBA" id="ARBA00022475"/>
    </source>
</evidence>
<organism evidence="9">
    <name type="scientific">marine metagenome</name>
    <dbReference type="NCBI Taxonomy" id="408172"/>
    <lineage>
        <taxon>unclassified sequences</taxon>
        <taxon>metagenomes</taxon>
        <taxon>ecological metagenomes</taxon>
    </lineage>
</organism>
<name>A0A382GR02_9ZZZZ</name>
<comment type="subcellular location">
    <subcellularLocation>
        <location evidence="1">Cell membrane</location>
        <topology evidence="1">Multi-pass membrane protein</topology>
    </subcellularLocation>
</comment>
<feature type="non-terminal residue" evidence="9">
    <location>
        <position position="1"/>
    </location>
</feature>
<feature type="region of interest" description="Disordered" evidence="7">
    <location>
        <begin position="1"/>
        <end position="20"/>
    </location>
</feature>
<evidence type="ECO:0000256" key="8">
    <source>
        <dbReference type="SAM" id="Phobius"/>
    </source>
</evidence>
<dbReference type="Pfam" id="PF02028">
    <property type="entry name" value="BCCT"/>
    <property type="match status" value="1"/>
</dbReference>
<dbReference type="PANTHER" id="PTHR30047:SF7">
    <property type="entry name" value="HIGH-AFFINITY CHOLINE TRANSPORT PROTEIN"/>
    <property type="match status" value="1"/>
</dbReference>